<comment type="pathway">
    <text evidence="2 13">Glycolipid biosynthesis; lipid IV(A) biosynthesis; lipid IV(A) from (3R)-3-hydroxytetradecanoyl-[acyl-carrier-protein] and UDP-N-acetyl-alpha-D-glucosamine: step 6/6.</text>
</comment>
<evidence type="ECO:0000256" key="9">
    <source>
        <dbReference type="ARBA" id="ARBA00022777"/>
    </source>
</evidence>
<protein>
    <recommendedName>
        <fullName evidence="4 13">Tetraacyldisaccharide 4'-kinase</fullName>
        <ecNumber evidence="3 13">2.7.1.130</ecNumber>
    </recommendedName>
    <alternativeName>
        <fullName evidence="12 13">Lipid A 4'-kinase</fullName>
    </alternativeName>
</protein>
<keyword evidence="10 13" id="KW-0067">ATP-binding</keyword>
<sequence length="337" mass="38480">MRWLRIIAAPIALIYALVVYLRNFLFDVGFFKSTISNTPTICVGNLSLGGTGKTPMIDFLVSNLKQKKKIAVLSRGYRRKSKGFQLATEKSTVEVLGDEPFQLYRKHPDVTLAVDADRVNGIQKLEELGDFDLILLDDAFQHRKVKPTLSILLTTFDKPYTNDFYLPTGSLRDAKNQSKRADLIIVTKCPSSLSKKDCKAFSNKIKPLEHQNVLFASLRYAENFINDEQTLTFEELANKKLALVTGIAKPEPLVAQLKSKELQFEHLKFKDHYFFSAKDIEHFSQFEVVLTTEKDFARLGNKLNNLYYLPIAHHFLNGGEEELLKKIEDLTKPDWQS</sequence>
<dbReference type="HAMAP" id="MF_00409">
    <property type="entry name" value="LpxK"/>
    <property type="match status" value="1"/>
</dbReference>
<keyword evidence="9 13" id="KW-0418">Kinase</keyword>
<dbReference type="EMBL" id="JAAWWL010000003">
    <property type="protein sequence ID" value="NKI33336.1"/>
    <property type="molecule type" value="Genomic_DNA"/>
</dbReference>
<comment type="catalytic activity">
    <reaction evidence="13">
        <text>a lipid A disaccharide + ATP = a lipid IVA + ADP + H(+)</text>
        <dbReference type="Rhea" id="RHEA:67840"/>
        <dbReference type="ChEBI" id="CHEBI:15378"/>
        <dbReference type="ChEBI" id="CHEBI:30616"/>
        <dbReference type="ChEBI" id="CHEBI:176343"/>
        <dbReference type="ChEBI" id="CHEBI:176425"/>
        <dbReference type="ChEBI" id="CHEBI:456216"/>
        <dbReference type="EC" id="2.7.1.130"/>
    </reaction>
</comment>
<dbReference type="InterPro" id="IPR003758">
    <property type="entry name" value="LpxK"/>
</dbReference>
<evidence type="ECO:0000256" key="11">
    <source>
        <dbReference type="ARBA" id="ARBA00023098"/>
    </source>
</evidence>
<dbReference type="Pfam" id="PF02606">
    <property type="entry name" value="LpxK"/>
    <property type="match status" value="1"/>
</dbReference>
<comment type="similarity">
    <text evidence="13">Belongs to the LpxK family.</text>
</comment>
<keyword evidence="16" id="KW-1185">Reference proteome</keyword>
<dbReference type="PANTHER" id="PTHR42724:SF1">
    <property type="entry name" value="TETRAACYLDISACCHARIDE 4'-KINASE, MITOCHONDRIAL-RELATED"/>
    <property type="match status" value="1"/>
</dbReference>
<organism evidence="15 16">
    <name type="scientific">Croceivirga thetidis</name>
    <dbReference type="NCBI Taxonomy" id="2721623"/>
    <lineage>
        <taxon>Bacteria</taxon>
        <taxon>Pseudomonadati</taxon>
        <taxon>Bacteroidota</taxon>
        <taxon>Flavobacteriia</taxon>
        <taxon>Flavobacteriales</taxon>
        <taxon>Flavobacteriaceae</taxon>
        <taxon>Croceivirga</taxon>
    </lineage>
</organism>
<feature type="transmembrane region" description="Helical" evidence="14">
    <location>
        <begin position="6"/>
        <end position="25"/>
    </location>
</feature>
<evidence type="ECO:0000256" key="13">
    <source>
        <dbReference type="HAMAP-Rule" id="MF_00409"/>
    </source>
</evidence>
<keyword evidence="14" id="KW-0472">Membrane</keyword>
<accession>A0ABX1GWF1</accession>
<evidence type="ECO:0000313" key="15">
    <source>
        <dbReference type="EMBL" id="NKI33336.1"/>
    </source>
</evidence>
<feature type="binding site" evidence="13">
    <location>
        <begin position="47"/>
        <end position="54"/>
    </location>
    <ligand>
        <name>ATP</name>
        <dbReference type="ChEBI" id="CHEBI:30616"/>
    </ligand>
</feature>
<dbReference type="EC" id="2.7.1.130" evidence="3 13"/>
<keyword evidence="5 13" id="KW-0444">Lipid biosynthesis</keyword>
<evidence type="ECO:0000256" key="3">
    <source>
        <dbReference type="ARBA" id="ARBA00012071"/>
    </source>
</evidence>
<evidence type="ECO:0000256" key="10">
    <source>
        <dbReference type="ARBA" id="ARBA00022840"/>
    </source>
</evidence>
<dbReference type="InterPro" id="IPR027417">
    <property type="entry name" value="P-loop_NTPase"/>
</dbReference>
<dbReference type="PANTHER" id="PTHR42724">
    <property type="entry name" value="TETRAACYLDISACCHARIDE 4'-KINASE"/>
    <property type="match status" value="1"/>
</dbReference>
<evidence type="ECO:0000313" key="16">
    <source>
        <dbReference type="Proteomes" id="UP000718451"/>
    </source>
</evidence>
<gene>
    <name evidence="13 15" type="primary">lpxK</name>
    <name evidence="15" type="ORF">HCU67_15380</name>
</gene>
<dbReference type="NCBIfam" id="TIGR00682">
    <property type="entry name" value="lpxK"/>
    <property type="match status" value="1"/>
</dbReference>
<keyword evidence="6 13" id="KW-0441">Lipid A biosynthesis</keyword>
<evidence type="ECO:0000256" key="8">
    <source>
        <dbReference type="ARBA" id="ARBA00022741"/>
    </source>
</evidence>
<evidence type="ECO:0000256" key="1">
    <source>
        <dbReference type="ARBA" id="ARBA00002274"/>
    </source>
</evidence>
<evidence type="ECO:0000256" key="7">
    <source>
        <dbReference type="ARBA" id="ARBA00022679"/>
    </source>
</evidence>
<comment type="function">
    <text evidence="1 13">Transfers the gamma-phosphate of ATP to the 4'-position of a tetraacyldisaccharide 1-phosphate intermediate (termed DS-1-P) to form tetraacyldisaccharide 1,4'-bis-phosphate (lipid IVA).</text>
</comment>
<keyword evidence="14" id="KW-0812">Transmembrane</keyword>
<evidence type="ECO:0000256" key="4">
    <source>
        <dbReference type="ARBA" id="ARBA00016436"/>
    </source>
</evidence>
<dbReference type="RefSeq" id="WP_168553561.1">
    <property type="nucleotide sequence ID" value="NZ_JAAWWL010000003.1"/>
</dbReference>
<keyword evidence="7 13" id="KW-0808">Transferase</keyword>
<keyword evidence="14" id="KW-1133">Transmembrane helix</keyword>
<evidence type="ECO:0000256" key="5">
    <source>
        <dbReference type="ARBA" id="ARBA00022516"/>
    </source>
</evidence>
<evidence type="ECO:0000256" key="12">
    <source>
        <dbReference type="ARBA" id="ARBA00029757"/>
    </source>
</evidence>
<evidence type="ECO:0000256" key="2">
    <source>
        <dbReference type="ARBA" id="ARBA00004870"/>
    </source>
</evidence>
<dbReference type="SUPFAM" id="SSF52540">
    <property type="entry name" value="P-loop containing nucleoside triphosphate hydrolases"/>
    <property type="match status" value="1"/>
</dbReference>
<comment type="caution">
    <text evidence="15">The sequence shown here is derived from an EMBL/GenBank/DDBJ whole genome shotgun (WGS) entry which is preliminary data.</text>
</comment>
<proteinExistence type="inferred from homology"/>
<name>A0ABX1GWF1_9FLAO</name>
<evidence type="ECO:0000256" key="14">
    <source>
        <dbReference type="SAM" id="Phobius"/>
    </source>
</evidence>
<keyword evidence="8 13" id="KW-0547">Nucleotide-binding</keyword>
<keyword evidence="11 13" id="KW-0443">Lipid metabolism</keyword>
<evidence type="ECO:0000256" key="6">
    <source>
        <dbReference type="ARBA" id="ARBA00022556"/>
    </source>
</evidence>
<dbReference type="Proteomes" id="UP000718451">
    <property type="component" value="Unassembled WGS sequence"/>
</dbReference>
<reference evidence="15 16" key="1">
    <citation type="submission" date="2020-04" db="EMBL/GenBank/DDBJ databases">
        <authorList>
            <person name="Yoon J."/>
        </authorList>
    </citation>
    <scope>NUCLEOTIDE SEQUENCE [LARGE SCALE GENOMIC DNA]</scope>
    <source>
        <strain evidence="15 16">DJ-13</strain>
    </source>
</reference>
<dbReference type="GO" id="GO:0009029">
    <property type="term" value="F:lipid-A 4'-kinase activity"/>
    <property type="evidence" value="ECO:0007669"/>
    <property type="project" value="UniProtKB-EC"/>
</dbReference>